<accession>A0A1F4R888</accession>
<dbReference type="AlphaFoldDB" id="A0A1F4R888"/>
<gene>
    <name evidence="1" type="ORF">A3H38_00040</name>
</gene>
<evidence type="ECO:0000313" key="2">
    <source>
        <dbReference type="Proteomes" id="UP000176938"/>
    </source>
</evidence>
<dbReference type="GO" id="GO:0005543">
    <property type="term" value="F:phospholipid binding"/>
    <property type="evidence" value="ECO:0007669"/>
    <property type="project" value="TreeGrafter"/>
</dbReference>
<dbReference type="GO" id="GO:0009245">
    <property type="term" value="P:lipid A biosynthetic process"/>
    <property type="evidence" value="ECO:0007669"/>
    <property type="project" value="InterPro"/>
</dbReference>
<dbReference type="Proteomes" id="UP000176938">
    <property type="component" value="Unassembled WGS sequence"/>
</dbReference>
<protein>
    <submittedName>
        <fullName evidence="1">Uncharacterized protein</fullName>
    </submittedName>
</protein>
<comment type="caution">
    <text evidence="1">The sequence shown here is derived from an EMBL/GenBank/DDBJ whole genome shotgun (WGS) entry which is preliminary data.</text>
</comment>
<reference evidence="1 2" key="1">
    <citation type="journal article" date="2016" name="Nat. Commun.">
        <title>Thousands of microbial genomes shed light on interconnected biogeochemical processes in an aquifer system.</title>
        <authorList>
            <person name="Anantharaman K."/>
            <person name="Brown C.T."/>
            <person name="Hug L.A."/>
            <person name="Sharon I."/>
            <person name="Castelle C.J."/>
            <person name="Probst A.J."/>
            <person name="Thomas B.C."/>
            <person name="Singh A."/>
            <person name="Wilkins M.J."/>
            <person name="Karaoz U."/>
            <person name="Brodie E.L."/>
            <person name="Williams K.H."/>
            <person name="Hubbard S.S."/>
            <person name="Banfield J.F."/>
        </authorList>
    </citation>
    <scope>NUCLEOTIDE SEQUENCE [LARGE SCALE GENOMIC DNA]</scope>
</reference>
<dbReference type="EMBL" id="METP01000052">
    <property type="protein sequence ID" value="OGC04412.1"/>
    <property type="molecule type" value="Genomic_DNA"/>
</dbReference>
<dbReference type="PANTHER" id="PTHR30372:SF6">
    <property type="entry name" value="LIPID-A-DISACCHARIDE SYNTHASE"/>
    <property type="match status" value="1"/>
</dbReference>
<dbReference type="SUPFAM" id="SSF53756">
    <property type="entry name" value="UDP-Glycosyltransferase/glycogen phosphorylase"/>
    <property type="match status" value="1"/>
</dbReference>
<sequence length="370" mass="41939">MSKYDVILVANSPGELSALVKPVAETLFENSKEIRIILVLTPCQYTSGKELEYIQTIQGISEIITANDYKNWILLNQKPKIEFNEKGVVFYLGGDLAHAVLVAKKTHYPALAYVQDWIGWTGFYKKFLVPDEQCYRKLGKNKKARAKLKIIGNLMVDSIKDMKKWSPHKNVITFLPGSRVWQIKHTTPIYEEIMRQINIRLPEVSFQLVSSPFQKATQIPDMKLIKFEDTHNSDLIITIPGTNTARLAALGIPMLVIFPLDNPDVIPLEGLPHFIGKIPYLGSKFKKKLAAIVNKRTRFFALPNIKADTEIIQEIRGIIKPAEVARTAVSLLKDKSKRERMSQELRLAMGQPGAAQKIMGEINEVIRQTF</sequence>
<dbReference type="PANTHER" id="PTHR30372">
    <property type="entry name" value="LIPID-A-DISACCHARIDE SYNTHASE"/>
    <property type="match status" value="1"/>
</dbReference>
<organism evidence="1 2">
    <name type="scientific">candidate division WOR-1 bacterium RIFCSPLOWO2_02_FULL_46_20</name>
    <dbReference type="NCBI Taxonomy" id="1802567"/>
    <lineage>
        <taxon>Bacteria</taxon>
        <taxon>Bacillati</taxon>
        <taxon>Saganbacteria</taxon>
    </lineage>
</organism>
<proteinExistence type="predicted"/>
<name>A0A1F4R888_UNCSA</name>
<evidence type="ECO:0000313" key="1">
    <source>
        <dbReference type="EMBL" id="OGC04412.1"/>
    </source>
</evidence>
<dbReference type="InterPro" id="IPR003835">
    <property type="entry name" value="Glyco_trans_19"/>
</dbReference>
<dbReference type="GO" id="GO:0016020">
    <property type="term" value="C:membrane"/>
    <property type="evidence" value="ECO:0007669"/>
    <property type="project" value="GOC"/>
</dbReference>
<dbReference type="GO" id="GO:0008915">
    <property type="term" value="F:lipid-A-disaccharide synthase activity"/>
    <property type="evidence" value="ECO:0007669"/>
    <property type="project" value="InterPro"/>
</dbReference>